<evidence type="ECO:0000256" key="5">
    <source>
        <dbReference type="ARBA" id="ARBA00022737"/>
    </source>
</evidence>
<dbReference type="Pfam" id="PF07244">
    <property type="entry name" value="POTRA"/>
    <property type="match status" value="4"/>
</dbReference>
<dbReference type="InterPro" id="IPR023707">
    <property type="entry name" value="OM_assembly_BamA"/>
</dbReference>
<keyword evidence="5" id="KW-0677">Repeat</keyword>
<proteinExistence type="predicted"/>
<dbReference type="InterPro" id="IPR034746">
    <property type="entry name" value="POTRA"/>
</dbReference>
<feature type="domain" description="POTRA" evidence="9">
    <location>
        <begin position="290"/>
        <end position="366"/>
    </location>
</feature>
<protein>
    <recommendedName>
        <fullName evidence="8">Outer membrane protein assembly factor BamA</fullName>
    </recommendedName>
</protein>
<evidence type="ECO:0000256" key="3">
    <source>
        <dbReference type="ARBA" id="ARBA00022692"/>
    </source>
</evidence>
<evidence type="ECO:0000256" key="1">
    <source>
        <dbReference type="ARBA" id="ARBA00004370"/>
    </source>
</evidence>
<comment type="subcellular location">
    <subcellularLocation>
        <location evidence="1">Membrane</location>
    </subcellularLocation>
</comment>
<comment type="caution">
    <text evidence="10">The sequence shown here is derived from an EMBL/GenBank/DDBJ whole genome shotgun (WGS) entry which is preliminary data.</text>
</comment>
<dbReference type="Gene3D" id="3.10.20.310">
    <property type="entry name" value="membrane protein fhac"/>
    <property type="match status" value="5"/>
</dbReference>
<dbReference type="Proteomes" id="UP000179129">
    <property type="component" value="Unassembled WGS sequence"/>
</dbReference>
<keyword evidence="4" id="KW-0732">Signal</keyword>
<dbReference type="PIRSF" id="PIRSF006076">
    <property type="entry name" value="OM_assembly_OMP85"/>
    <property type="match status" value="1"/>
</dbReference>
<evidence type="ECO:0000256" key="7">
    <source>
        <dbReference type="ARBA" id="ARBA00023237"/>
    </source>
</evidence>
<dbReference type="PROSITE" id="PS51779">
    <property type="entry name" value="POTRA"/>
    <property type="match status" value="3"/>
</dbReference>
<evidence type="ECO:0000256" key="4">
    <source>
        <dbReference type="ARBA" id="ARBA00022729"/>
    </source>
</evidence>
<feature type="domain" description="POTRA" evidence="9">
    <location>
        <begin position="369"/>
        <end position="443"/>
    </location>
</feature>
<dbReference type="GO" id="GO:0071709">
    <property type="term" value="P:membrane assembly"/>
    <property type="evidence" value="ECO:0007669"/>
    <property type="project" value="InterPro"/>
</dbReference>
<reference evidence="10 11" key="1">
    <citation type="journal article" date="2016" name="Nat. Commun.">
        <title>Thousands of microbial genomes shed light on interconnected biogeochemical processes in an aquifer system.</title>
        <authorList>
            <person name="Anantharaman K."/>
            <person name="Brown C.T."/>
            <person name="Hug L.A."/>
            <person name="Sharon I."/>
            <person name="Castelle C.J."/>
            <person name="Probst A.J."/>
            <person name="Thomas B.C."/>
            <person name="Singh A."/>
            <person name="Wilkins M.J."/>
            <person name="Karaoz U."/>
            <person name="Brodie E.L."/>
            <person name="Williams K.H."/>
            <person name="Hubbard S.S."/>
            <person name="Banfield J.F."/>
        </authorList>
    </citation>
    <scope>NUCLEOTIDE SEQUENCE [LARGE SCALE GENOMIC DNA]</scope>
</reference>
<dbReference type="PANTHER" id="PTHR12815:SF47">
    <property type="entry name" value="TRANSLOCATION AND ASSEMBLY MODULE SUBUNIT TAMA"/>
    <property type="match status" value="1"/>
</dbReference>
<evidence type="ECO:0000313" key="10">
    <source>
        <dbReference type="EMBL" id="OGG03263.1"/>
    </source>
</evidence>
<dbReference type="Pfam" id="PF01103">
    <property type="entry name" value="Omp85"/>
    <property type="match status" value="1"/>
</dbReference>
<name>A0A1F5YT59_9BACT</name>
<dbReference type="AlphaFoldDB" id="A0A1F5YT59"/>
<keyword evidence="3" id="KW-0812">Transmembrane</keyword>
<dbReference type="InterPro" id="IPR000184">
    <property type="entry name" value="Bac_surfAg_D15"/>
</dbReference>
<evidence type="ECO:0000256" key="8">
    <source>
        <dbReference type="NCBIfam" id="TIGR03303"/>
    </source>
</evidence>
<dbReference type="PANTHER" id="PTHR12815">
    <property type="entry name" value="SORTING AND ASSEMBLY MACHINERY SAMM50 PROTEIN FAMILY MEMBER"/>
    <property type="match status" value="1"/>
</dbReference>
<evidence type="ECO:0000259" key="9">
    <source>
        <dbReference type="PROSITE" id="PS51779"/>
    </source>
</evidence>
<keyword evidence="7" id="KW-0998">Cell outer membrane</keyword>
<organism evidence="10 11">
    <name type="scientific">Candidatus Glassbacteria bacterium RIFCSPLOWO2_12_FULL_58_11</name>
    <dbReference type="NCBI Taxonomy" id="1817867"/>
    <lineage>
        <taxon>Bacteria</taxon>
        <taxon>Candidatus Glassiibacteriota</taxon>
    </lineage>
</organism>
<dbReference type="InterPro" id="IPR010827">
    <property type="entry name" value="BamA/TamA_POTRA"/>
</dbReference>
<feature type="domain" description="POTRA" evidence="9">
    <location>
        <begin position="118"/>
        <end position="196"/>
    </location>
</feature>
<dbReference type="STRING" id="1817867.A3F83_04185"/>
<evidence type="ECO:0000256" key="2">
    <source>
        <dbReference type="ARBA" id="ARBA00022452"/>
    </source>
</evidence>
<dbReference type="EMBL" id="MFIX01000154">
    <property type="protein sequence ID" value="OGG03263.1"/>
    <property type="molecule type" value="Genomic_DNA"/>
</dbReference>
<sequence>MPLSTADKLIPNRYLKKFEILLLSGLLCLLSGLFRVCPLLAQAQEQKVVAVTVEGNNRVAVQRIVSAAQINVGDNYTVFMIRRAVKSLWETNLYEDVDILAEQMPDGLKIIIRIKESPIISKLTLEDAKKIKEADLRQEITLRVGGLYSPSKVQESINKVVELYRKKGFYNTQVTPKIEDTKAPGRAEITLKIEEGRKIRITRIEFEGNGNFSAKKLQGVLATKKKSYLRFWHRGGYNEEKFQKDLTEKLPEFYSKSGFVNIQVLNHSMEFKKDSRDVTVRINLDEGRRYYAGKISVTGNSHFPDEAVMNSIELKEGSVFNRKKFDDSIQKVRELYGDEGYIYMQPQPMQEFQDSLINVNLVIREGEPATVRKIIIQGNESTFENVIRRRIGLYPGDLFRQPLVKYSYQNLVNSGFFEQDIGIEPRPVEETGEVDLIFKVKEKRTGSANFGAGFGGGYGLTGFLDLTQSNLFGRGKSVQLRLEFGTRQSNIDLSYTDPYFMETPISLDVGIFNMRRRLRNDPFEDRYKGFYSRVGFPVPHLDFTRFYVGYSLVSIDIRGDSTLVALYTGANIRNYPQTSSKVTFTLARETLINLQHPQGGTRNEFSTELSGGPFGGNIGYQKYEIESGWYTPTGKDNIVLGLKLSAGMLGSFGGSSSPLIDPLETYIMGGTGYGRDTDLHLRGYDDRTVGVDGLYYARGRAYFIMTVEEEIKFTNQVYGVLFAEAGNVWRDLRDVNLGKLRRSAGFGVRLETPMGPIGLELGYGFDQTDNLGNPIKGKWVPHFRFGRFN</sequence>
<accession>A0A1F5YT59</accession>
<dbReference type="Gene3D" id="2.40.160.50">
    <property type="entry name" value="membrane protein fhac: a member of the omp85/tpsb transporter family"/>
    <property type="match status" value="1"/>
</dbReference>
<keyword evidence="6" id="KW-0472">Membrane</keyword>
<evidence type="ECO:0000256" key="6">
    <source>
        <dbReference type="ARBA" id="ARBA00023136"/>
    </source>
</evidence>
<dbReference type="InterPro" id="IPR039910">
    <property type="entry name" value="D15-like"/>
</dbReference>
<evidence type="ECO:0000313" key="11">
    <source>
        <dbReference type="Proteomes" id="UP000179129"/>
    </source>
</evidence>
<dbReference type="GO" id="GO:0009279">
    <property type="term" value="C:cell outer membrane"/>
    <property type="evidence" value="ECO:0007669"/>
    <property type="project" value="UniProtKB-UniRule"/>
</dbReference>
<gene>
    <name evidence="10" type="ORF">A3F83_04185</name>
</gene>
<keyword evidence="2" id="KW-1134">Transmembrane beta strand</keyword>
<dbReference type="NCBIfam" id="TIGR03303">
    <property type="entry name" value="OM_YaeT"/>
    <property type="match status" value="1"/>
</dbReference>